<dbReference type="Pfam" id="PF03099">
    <property type="entry name" value="BPL_LplA_LipB"/>
    <property type="match status" value="1"/>
</dbReference>
<dbReference type="PROSITE" id="PS51733">
    <property type="entry name" value="BPL_LPL_CATALYTIC"/>
    <property type="match status" value="1"/>
</dbReference>
<evidence type="ECO:0000313" key="4">
    <source>
        <dbReference type="Proteomes" id="UP001501508"/>
    </source>
</evidence>
<dbReference type="CDD" id="cd16442">
    <property type="entry name" value="BPL"/>
    <property type="match status" value="1"/>
</dbReference>
<reference evidence="4" key="1">
    <citation type="journal article" date="2019" name="Int. J. Syst. Evol. Microbiol.">
        <title>The Global Catalogue of Microorganisms (GCM) 10K type strain sequencing project: providing services to taxonomists for standard genome sequencing and annotation.</title>
        <authorList>
            <consortium name="The Broad Institute Genomics Platform"/>
            <consortium name="The Broad Institute Genome Sequencing Center for Infectious Disease"/>
            <person name="Wu L."/>
            <person name="Ma J."/>
        </authorList>
    </citation>
    <scope>NUCLEOTIDE SEQUENCE [LARGE SCALE GENOMIC DNA]</scope>
    <source>
        <strain evidence="4">JCM 31920</strain>
    </source>
</reference>
<evidence type="ECO:0000313" key="3">
    <source>
        <dbReference type="EMBL" id="GAA4437998.1"/>
    </source>
</evidence>
<protein>
    <submittedName>
        <fullName evidence="3">Biotin--[acetyl-CoA-carboxylase] ligase</fullName>
    </submittedName>
</protein>
<gene>
    <name evidence="3" type="ORF">GCM10023091_17970</name>
</gene>
<dbReference type="PANTHER" id="PTHR12835:SF5">
    <property type="entry name" value="BIOTIN--PROTEIN LIGASE"/>
    <property type="match status" value="1"/>
</dbReference>
<dbReference type="GO" id="GO:0016874">
    <property type="term" value="F:ligase activity"/>
    <property type="evidence" value="ECO:0007669"/>
    <property type="project" value="UniProtKB-KW"/>
</dbReference>
<keyword evidence="4" id="KW-1185">Reference proteome</keyword>
<dbReference type="Gene3D" id="3.30.930.10">
    <property type="entry name" value="Bira Bifunctional Protein, Domain 2"/>
    <property type="match status" value="1"/>
</dbReference>
<sequence length="242" mass="26198">MGKNIIYLTSCHSTNDIATHKVRSGLAENGEIIIADEQTAGRGLQGNRWISRKGANLMFSLILKPENLRVADQFRLSQCIALGVAGFVASVAGPGVSVKWPNDVLIGKQKVAGILIENTIRGQMIAFSVVGIGLNVNETAFDNPRTTSLSAVTGRAFDLEEQMGSLLCFLEESLAILPAGDWQVLDDRYLNQLFGLNETREFIADGQVFSGVPSGITPEGRLIIFTGSGTRIFDIKEVSWVL</sequence>
<dbReference type="InterPro" id="IPR045864">
    <property type="entry name" value="aa-tRNA-synth_II/BPL/LPL"/>
</dbReference>
<dbReference type="RefSeq" id="WP_345028141.1">
    <property type="nucleotide sequence ID" value="NZ_BAABEY010000018.1"/>
</dbReference>
<feature type="domain" description="BPL/LPL catalytic" evidence="2">
    <location>
        <begin position="1"/>
        <end position="178"/>
    </location>
</feature>
<comment type="caution">
    <text evidence="3">The sequence shown here is derived from an EMBL/GenBank/DDBJ whole genome shotgun (WGS) entry which is preliminary data.</text>
</comment>
<dbReference type="EMBL" id="BAABEY010000018">
    <property type="protein sequence ID" value="GAA4437998.1"/>
    <property type="molecule type" value="Genomic_DNA"/>
</dbReference>
<proteinExistence type="predicted"/>
<dbReference type="PANTHER" id="PTHR12835">
    <property type="entry name" value="BIOTIN PROTEIN LIGASE"/>
    <property type="match status" value="1"/>
</dbReference>
<dbReference type="InterPro" id="IPR004408">
    <property type="entry name" value="Biotin_CoA_COase_ligase"/>
</dbReference>
<evidence type="ECO:0000259" key="2">
    <source>
        <dbReference type="PROSITE" id="PS51733"/>
    </source>
</evidence>
<keyword evidence="1 3" id="KW-0436">Ligase</keyword>
<organism evidence="3 4">
    <name type="scientific">Ravibacter arvi</name>
    <dbReference type="NCBI Taxonomy" id="2051041"/>
    <lineage>
        <taxon>Bacteria</taxon>
        <taxon>Pseudomonadati</taxon>
        <taxon>Bacteroidota</taxon>
        <taxon>Cytophagia</taxon>
        <taxon>Cytophagales</taxon>
        <taxon>Spirosomataceae</taxon>
        <taxon>Ravibacter</taxon>
    </lineage>
</organism>
<evidence type="ECO:0000256" key="1">
    <source>
        <dbReference type="ARBA" id="ARBA00022598"/>
    </source>
</evidence>
<name>A0ABP8LYJ8_9BACT</name>
<dbReference type="Proteomes" id="UP001501508">
    <property type="component" value="Unassembled WGS sequence"/>
</dbReference>
<accession>A0ABP8LYJ8</accession>
<dbReference type="NCBIfam" id="TIGR00121">
    <property type="entry name" value="birA_ligase"/>
    <property type="match status" value="1"/>
</dbReference>
<dbReference type="InterPro" id="IPR004143">
    <property type="entry name" value="BPL_LPL_catalytic"/>
</dbReference>
<dbReference type="SUPFAM" id="SSF55681">
    <property type="entry name" value="Class II aaRS and biotin synthetases"/>
    <property type="match status" value="1"/>
</dbReference>